<name>A0ACC2TCG5_9FUNG</name>
<reference evidence="1" key="1">
    <citation type="submission" date="2022-04" db="EMBL/GenBank/DDBJ databases">
        <title>Genome of the entomopathogenic fungus Entomophthora muscae.</title>
        <authorList>
            <person name="Elya C."/>
            <person name="Lovett B.R."/>
            <person name="Lee E."/>
            <person name="Macias A.M."/>
            <person name="Hajek A.E."/>
            <person name="De Bivort B.L."/>
            <person name="Kasson M.T."/>
            <person name="De Fine Licht H.H."/>
            <person name="Stajich J.E."/>
        </authorList>
    </citation>
    <scope>NUCLEOTIDE SEQUENCE</scope>
    <source>
        <strain evidence="1">Berkeley</strain>
    </source>
</reference>
<proteinExistence type="predicted"/>
<evidence type="ECO:0000313" key="1">
    <source>
        <dbReference type="EMBL" id="KAJ9072116.1"/>
    </source>
</evidence>
<dbReference type="Proteomes" id="UP001165960">
    <property type="component" value="Unassembled WGS sequence"/>
</dbReference>
<sequence length="179" mass="19919">MILPVLKFVILSLAPFLLLLWSTLPDLWPLESSQWSSLSGETVVKSLTCNDLDFYTFDYTVPALTLEVAPVSTLLSLEENNLVPIQAPVKLSPAPTCTPWLLTRLVLMGLNAYFPQLSPASSLWSPLCAAIPVLHWVASRWFISPGWEPNLVSLARLSYTTRLQMDQYPALPSELPIIP</sequence>
<organism evidence="1 2">
    <name type="scientific">Entomophthora muscae</name>
    <dbReference type="NCBI Taxonomy" id="34485"/>
    <lineage>
        <taxon>Eukaryota</taxon>
        <taxon>Fungi</taxon>
        <taxon>Fungi incertae sedis</taxon>
        <taxon>Zoopagomycota</taxon>
        <taxon>Entomophthoromycotina</taxon>
        <taxon>Entomophthoromycetes</taxon>
        <taxon>Entomophthorales</taxon>
        <taxon>Entomophthoraceae</taxon>
        <taxon>Entomophthora</taxon>
    </lineage>
</organism>
<protein>
    <submittedName>
        <fullName evidence="1">Uncharacterized protein</fullName>
    </submittedName>
</protein>
<evidence type="ECO:0000313" key="2">
    <source>
        <dbReference type="Proteomes" id="UP001165960"/>
    </source>
</evidence>
<dbReference type="EMBL" id="QTSX02003050">
    <property type="protein sequence ID" value="KAJ9072116.1"/>
    <property type="molecule type" value="Genomic_DNA"/>
</dbReference>
<gene>
    <name evidence="1" type="ORF">DSO57_1030507</name>
</gene>
<accession>A0ACC2TCG5</accession>
<comment type="caution">
    <text evidence="1">The sequence shown here is derived from an EMBL/GenBank/DDBJ whole genome shotgun (WGS) entry which is preliminary data.</text>
</comment>
<keyword evidence="2" id="KW-1185">Reference proteome</keyword>